<organism evidence="2 3">
    <name type="scientific">Marasmiellus scandens</name>
    <dbReference type="NCBI Taxonomy" id="2682957"/>
    <lineage>
        <taxon>Eukaryota</taxon>
        <taxon>Fungi</taxon>
        <taxon>Dikarya</taxon>
        <taxon>Basidiomycota</taxon>
        <taxon>Agaricomycotina</taxon>
        <taxon>Agaricomycetes</taxon>
        <taxon>Agaricomycetidae</taxon>
        <taxon>Agaricales</taxon>
        <taxon>Marasmiineae</taxon>
        <taxon>Omphalotaceae</taxon>
        <taxon>Marasmiellus</taxon>
    </lineage>
</organism>
<evidence type="ECO:0000259" key="1">
    <source>
        <dbReference type="Pfam" id="PF12770"/>
    </source>
</evidence>
<gene>
    <name evidence="2" type="ORF">VKT23_004981</name>
</gene>
<dbReference type="Pfam" id="PF12770">
    <property type="entry name" value="CHAT"/>
    <property type="match status" value="1"/>
</dbReference>
<name>A0ABR1JRT0_9AGAR</name>
<proteinExistence type="predicted"/>
<dbReference type="InterPro" id="IPR011990">
    <property type="entry name" value="TPR-like_helical_dom_sf"/>
</dbReference>
<feature type="domain" description="CHAT" evidence="1">
    <location>
        <begin position="421"/>
        <end position="699"/>
    </location>
</feature>
<evidence type="ECO:0000313" key="3">
    <source>
        <dbReference type="Proteomes" id="UP001498398"/>
    </source>
</evidence>
<dbReference type="Gene3D" id="1.25.40.10">
    <property type="entry name" value="Tetratricopeptide repeat domain"/>
    <property type="match status" value="1"/>
</dbReference>
<protein>
    <recommendedName>
        <fullName evidence="1">CHAT domain-containing protein</fullName>
    </recommendedName>
</protein>
<dbReference type="Proteomes" id="UP001498398">
    <property type="component" value="Unassembled WGS sequence"/>
</dbReference>
<dbReference type="EMBL" id="JBANRG010000005">
    <property type="protein sequence ID" value="KAK7466253.1"/>
    <property type="molecule type" value="Genomic_DNA"/>
</dbReference>
<reference evidence="2 3" key="1">
    <citation type="submission" date="2024-01" db="EMBL/GenBank/DDBJ databases">
        <title>A draft genome for the cacao thread blight pathogen Marasmiellus scandens.</title>
        <authorList>
            <person name="Baruah I.K."/>
            <person name="Leung J."/>
            <person name="Bukari Y."/>
            <person name="Amoako-Attah I."/>
            <person name="Meinhardt L.W."/>
            <person name="Bailey B.A."/>
            <person name="Cohen S.P."/>
        </authorList>
    </citation>
    <scope>NUCLEOTIDE SEQUENCE [LARGE SCALE GENOMIC DNA]</scope>
    <source>
        <strain evidence="2 3">GH-19</strain>
    </source>
</reference>
<dbReference type="InterPro" id="IPR024983">
    <property type="entry name" value="CHAT_dom"/>
</dbReference>
<comment type="caution">
    <text evidence="2">The sequence shown here is derived from an EMBL/GenBank/DDBJ whole genome shotgun (WGS) entry which is preliminary data.</text>
</comment>
<evidence type="ECO:0000313" key="2">
    <source>
        <dbReference type="EMBL" id="KAK7466253.1"/>
    </source>
</evidence>
<sequence>MPDDYSEKSILINDLVSAIQIRLERANPLSGYQKLNNSDQDSVLEGTKETTEKKYLVAYQKAIDLISDDDPWLPIRLNQLAEKLRFQFEATGDVLYFDSTVSVLKRAIALSPEGHTQKARTLINLGGIYQKQYELDHQLCHAKHATDAYKQATNCGFSEISTRYDAALSWAVFNADIGDVNEALCAFAVVVDLIPQVISLGLGISRRYQELARLGVIINYASCLAIEARELELAVEWLETGRSVVWNQLLQLRTPIDKLRTNHPALAHRLTGIVHDLEFIAATDNSTLLNSPTLAEEKNNHDTVVHEYYNLIDSIRKLDGFEDFLRPKRIAELRQAARDGPVVLINIHQLHCDALVLCPLGTVIHIPLPKLTSKLARQMHSRLMSFVLGANLRSRIMHPAKQIQDKDNIRQILEDIWISVSQPILSEIEGMLWDIMKDKIPHITWCATGPLAFLPLHAAGIYNPCGECQISVLDFIASSYTPTLSALILGHKVHNPPEIPSVLAISQPATPHHNTLPGTITEIRAIKNHLSNEKMLWLNHQEATVHSVLSALDSHSIVHFACHAIQQIEDPIKSAFSLYDGNLELATLMHKSFKNARLAILSACQTATGDNELPEEAVHLAAGMLIAGFQSVIGTMWSIDDNDAPLLVDQLYANLFGRCTENNSSVLNSAYALHDAVIFLRNKVGPNNFLRWLPFVHFGV</sequence>
<accession>A0ABR1JRT0</accession>
<keyword evidence="3" id="KW-1185">Reference proteome</keyword>